<evidence type="ECO:0000313" key="2">
    <source>
        <dbReference type="Proteomes" id="UP000823399"/>
    </source>
</evidence>
<reference evidence="1" key="1">
    <citation type="journal article" date="2020" name="New Phytol.">
        <title>Comparative genomics reveals dynamic genome evolution in host specialist ectomycorrhizal fungi.</title>
        <authorList>
            <person name="Lofgren L.A."/>
            <person name="Nguyen N.H."/>
            <person name="Vilgalys R."/>
            <person name="Ruytinx J."/>
            <person name="Liao H.L."/>
            <person name="Branco S."/>
            <person name="Kuo A."/>
            <person name="LaButti K."/>
            <person name="Lipzen A."/>
            <person name="Andreopoulos W."/>
            <person name="Pangilinan J."/>
            <person name="Riley R."/>
            <person name="Hundley H."/>
            <person name="Na H."/>
            <person name="Barry K."/>
            <person name="Grigoriev I.V."/>
            <person name="Stajich J.E."/>
            <person name="Kennedy P.G."/>
        </authorList>
    </citation>
    <scope>NUCLEOTIDE SEQUENCE</scope>
    <source>
        <strain evidence="1">FC423</strain>
    </source>
</reference>
<proteinExistence type="predicted"/>
<organism evidence="1 2">
    <name type="scientific">Suillus discolor</name>
    <dbReference type="NCBI Taxonomy" id="1912936"/>
    <lineage>
        <taxon>Eukaryota</taxon>
        <taxon>Fungi</taxon>
        <taxon>Dikarya</taxon>
        <taxon>Basidiomycota</taxon>
        <taxon>Agaricomycotina</taxon>
        <taxon>Agaricomycetes</taxon>
        <taxon>Agaricomycetidae</taxon>
        <taxon>Boletales</taxon>
        <taxon>Suillineae</taxon>
        <taxon>Suillaceae</taxon>
        <taxon>Suillus</taxon>
    </lineage>
</organism>
<evidence type="ECO:0000313" key="1">
    <source>
        <dbReference type="EMBL" id="KAG2118920.1"/>
    </source>
</evidence>
<protein>
    <submittedName>
        <fullName evidence="1">Uncharacterized protein</fullName>
    </submittedName>
</protein>
<dbReference type="EMBL" id="JABBWM010000003">
    <property type="protein sequence ID" value="KAG2118920.1"/>
    <property type="molecule type" value="Genomic_DNA"/>
</dbReference>
<dbReference type="AlphaFoldDB" id="A0A9P7FK93"/>
<dbReference type="Proteomes" id="UP000823399">
    <property type="component" value="Unassembled WGS sequence"/>
</dbReference>
<dbReference type="RefSeq" id="XP_041299029.1">
    <property type="nucleotide sequence ID" value="XM_041433253.1"/>
</dbReference>
<keyword evidence="2" id="KW-1185">Reference proteome</keyword>
<comment type="caution">
    <text evidence="1">The sequence shown here is derived from an EMBL/GenBank/DDBJ whole genome shotgun (WGS) entry which is preliminary data.</text>
</comment>
<name>A0A9P7FK93_9AGAM</name>
<dbReference type="GeneID" id="64695512"/>
<accession>A0A9P7FK93</accession>
<gene>
    <name evidence="1" type="ORF">F5147DRAFT_648026</name>
</gene>
<dbReference type="OrthoDB" id="10413851at2759"/>
<sequence length="245" mass="27351">MWFMKKDIPVQPLDDIILSARVQLYDTATSSWMHGAGWSTEKFSWESMVHGKHDHRLQNYLCLVPTESNSPDTLIWLIAVTEAAANATCCVPSLGAARGTGADSVSTKTETANPTLPAVPLPMLPSWQYYKLINDTKFLLELTFALLHPYVQRSSGSTFISAKICSLDYTLAPVHRTNDIVKPRVLVLDDRVGEWQYNGRSIKRSNLLNPNARRVSGRELRQLSFLLLGQRSLAVDPTAYGLDDC</sequence>